<evidence type="ECO:0000256" key="3">
    <source>
        <dbReference type="ARBA" id="ARBA00012328"/>
    </source>
</evidence>
<dbReference type="eggNOG" id="COG1385">
    <property type="taxonomic scope" value="Bacteria"/>
</dbReference>
<dbReference type="EMBL" id="CR925678">
    <property type="protein sequence ID" value="CAI27005.1"/>
    <property type="molecule type" value="Genomic_DNA"/>
</dbReference>
<dbReference type="Gene3D" id="2.40.240.20">
    <property type="entry name" value="Hypothetical PUA domain-like, domain 1"/>
    <property type="match status" value="1"/>
</dbReference>
<evidence type="ECO:0000256" key="1">
    <source>
        <dbReference type="ARBA" id="ARBA00004496"/>
    </source>
</evidence>
<accession>A0A0H3M8H5</accession>
<name>A0A0H3M8H5_EHRRW</name>
<evidence type="ECO:0000256" key="9">
    <source>
        <dbReference type="ARBA" id="ARBA00022691"/>
    </source>
</evidence>
<dbReference type="SUPFAM" id="SSF75217">
    <property type="entry name" value="alpha/beta knot"/>
    <property type="match status" value="1"/>
</dbReference>
<keyword evidence="8 12" id="KW-0808">Transferase</keyword>
<evidence type="ECO:0000259" key="13">
    <source>
        <dbReference type="Pfam" id="PF04452"/>
    </source>
</evidence>
<comment type="similarity">
    <text evidence="2 12">Belongs to the RNA methyltransferase RsmE family.</text>
</comment>
<keyword evidence="6 12" id="KW-0698">rRNA processing</keyword>
<keyword evidence="5 12" id="KW-0963">Cytoplasm</keyword>
<evidence type="ECO:0000256" key="6">
    <source>
        <dbReference type="ARBA" id="ARBA00022552"/>
    </source>
</evidence>
<feature type="domain" description="Ribosomal RNA small subunit methyltransferase E methyltransferase" evidence="13">
    <location>
        <begin position="81"/>
        <end position="233"/>
    </location>
</feature>
<sequence>MHNKLLNVRLYVPEIQLPNPSIIKLDTLASHYISKVMRATKCDYVKIFNGKDGEWIGEICELSNHIKIRIDKLTRKQVKSKNLTLCFGIVKGTILPNIIRQATEMGVTLLQPIYTKHIATSNINLDKCRKWAIEASEQCERLDIPQISHPISFTDLKKLDTANINFIICDETGNGKKPAEILTNKNNIYIIVGPEGGFSSEELDFAYTFCNGLSLGTRILRVDTAVVSALAYVNEYYYV</sequence>
<evidence type="ECO:0000256" key="2">
    <source>
        <dbReference type="ARBA" id="ARBA00005528"/>
    </source>
</evidence>
<dbReference type="EC" id="2.1.1.193" evidence="3 12"/>
<dbReference type="Pfam" id="PF04452">
    <property type="entry name" value="Methyltrans_RNA"/>
    <property type="match status" value="1"/>
</dbReference>
<comment type="subcellular location">
    <subcellularLocation>
        <location evidence="1 12">Cytoplasm</location>
    </subcellularLocation>
</comment>
<evidence type="ECO:0000256" key="5">
    <source>
        <dbReference type="ARBA" id="ARBA00022490"/>
    </source>
</evidence>
<dbReference type="CDD" id="cd18084">
    <property type="entry name" value="RsmE-like"/>
    <property type="match status" value="1"/>
</dbReference>
<dbReference type="PIRSF" id="PIRSF015601">
    <property type="entry name" value="MTase_slr0722"/>
    <property type="match status" value="1"/>
</dbReference>
<dbReference type="RefSeq" id="WP_011256100.1">
    <property type="nucleotide sequence ID" value="NC_006832.1"/>
</dbReference>
<dbReference type="InterPro" id="IPR029026">
    <property type="entry name" value="tRNA_m1G_MTases_N"/>
</dbReference>
<evidence type="ECO:0000256" key="8">
    <source>
        <dbReference type="ARBA" id="ARBA00022679"/>
    </source>
</evidence>
<protein>
    <recommendedName>
        <fullName evidence="4 12">Ribosomal RNA small subunit methyltransferase E</fullName>
        <ecNumber evidence="3 12">2.1.1.193</ecNumber>
    </recommendedName>
</protein>
<evidence type="ECO:0000256" key="10">
    <source>
        <dbReference type="ARBA" id="ARBA00025699"/>
    </source>
</evidence>
<dbReference type="PANTHER" id="PTHR30027">
    <property type="entry name" value="RIBOSOMAL RNA SMALL SUBUNIT METHYLTRANSFERASE E"/>
    <property type="match status" value="1"/>
</dbReference>
<evidence type="ECO:0000256" key="4">
    <source>
        <dbReference type="ARBA" id="ARBA00013673"/>
    </source>
</evidence>
<gene>
    <name evidence="14" type="ordered locus">ERWE_CDS_05110</name>
</gene>
<dbReference type="InterPro" id="IPR006700">
    <property type="entry name" value="RsmE"/>
</dbReference>
<evidence type="ECO:0000313" key="15">
    <source>
        <dbReference type="Proteomes" id="UP000001021"/>
    </source>
</evidence>
<dbReference type="NCBIfam" id="NF008694">
    <property type="entry name" value="PRK11713.3-2"/>
    <property type="match status" value="1"/>
</dbReference>
<comment type="catalytic activity">
    <reaction evidence="11 12">
        <text>uridine(1498) in 16S rRNA + S-adenosyl-L-methionine = N(3)-methyluridine(1498) in 16S rRNA + S-adenosyl-L-homocysteine + H(+)</text>
        <dbReference type="Rhea" id="RHEA:42920"/>
        <dbReference type="Rhea" id="RHEA-COMP:10283"/>
        <dbReference type="Rhea" id="RHEA-COMP:10284"/>
        <dbReference type="ChEBI" id="CHEBI:15378"/>
        <dbReference type="ChEBI" id="CHEBI:57856"/>
        <dbReference type="ChEBI" id="CHEBI:59789"/>
        <dbReference type="ChEBI" id="CHEBI:65315"/>
        <dbReference type="ChEBI" id="CHEBI:74502"/>
        <dbReference type="EC" id="2.1.1.193"/>
    </reaction>
</comment>
<dbReference type="SUPFAM" id="SSF88697">
    <property type="entry name" value="PUA domain-like"/>
    <property type="match status" value="1"/>
</dbReference>
<reference evidence="14 15" key="1">
    <citation type="journal article" date="2006" name="J. Bacteriol.">
        <title>Comparative genomic analysis of three strains of Ehrlichia ruminantium reveals an active process of genome size plasticity.</title>
        <authorList>
            <person name="Frutos R."/>
            <person name="Viari A."/>
            <person name="Ferraz C."/>
            <person name="Morgat A."/>
            <person name="Eychenie S."/>
            <person name="Kandassami Y."/>
            <person name="Chantal I."/>
            <person name="Bensaid A."/>
            <person name="Coissac E."/>
            <person name="Vachiery N."/>
            <person name="Demaille J."/>
            <person name="Martinez D."/>
        </authorList>
    </citation>
    <scope>NUCLEOTIDE SEQUENCE [LARGE SCALE GENOMIC DNA]</scope>
    <source>
        <strain evidence="14 15">Welgevonden</strain>
    </source>
</reference>
<proteinExistence type="inferred from homology"/>
<dbReference type="HOGENOM" id="CLU_067442_4_0_5"/>
<dbReference type="InterPro" id="IPR029028">
    <property type="entry name" value="Alpha/beta_knot_MTases"/>
</dbReference>
<organism evidence="14 15">
    <name type="scientific">Ehrlichia ruminantium (strain Welgevonden)</name>
    <dbReference type="NCBI Taxonomy" id="254945"/>
    <lineage>
        <taxon>Bacteria</taxon>
        <taxon>Pseudomonadati</taxon>
        <taxon>Pseudomonadota</taxon>
        <taxon>Alphaproteobacteria</taxon>
        <taxon>Rickettsiales</taxon>
        <taxon>Anaplasmataceae</taxon>
        <taxon>Ehrlichia</taxon>
    </lineage>
</organism>
<dbReference type="GO" id="GO:0005737">
    <property type="term" value="C:cytoplasm"/>
    <property type="evidence" value="ECO:0007669"/>
    <property type="project" value="UniProtKB-SubCell"/>
</dbReference>
<evidence type="ECO:0000313" key="14">
    <source>
        <dbReference type="EMBL" id="CAI27005.1"/>
    </source>
</evidence>
<dbReference type="GO" id="GO:0070042">
    <property type="term" value="F:rRNA (uridine-N3-)-methyltransferase activity"/>
    <property type="evidence" value="ECO:0007669"/>
    <property type="project" value="TreeGrafter"/>
</dbReference>
<dbReference type="InterPro" id="IPR015947">
    <property type="entry name" value="PUA-like_sf"/>
</dbReference>
<dbReference type="AlphaFoldDB" id="A0A0H3M8H5"/>
<dbReference type="GO" id="GO:0070475">
    <property type="term" value="P:rRNA base methylation"/>
    <property type="evidence" value="ECO:0007669"/>
    <property type="project" value="TreeGrafter"/>
</dbReference>
<evidence type="ECO:0000256" key="7">
    <source>
        <dbReference type="ARBA" id="ARBA00022603"/>
    </source>
</evidence>
<keyword evidence="9 12" id="KW-0949">S-adenosyl-L-methionine</keyword>
<dbReference type="PANTHER" id="PTHR30027:SF3">
    <property type="entry name" value="16S RRNA (URACIL(1498)-N(3))-METHYLTRANSFERASE"/>
    <property type="match status" value="1"/>
</dbReference>
<dbReference type="InterPro" id="IPR046886">
    <property type="entry name" value="RsmE_MTase_dom"/>
</dbReference>
<evidence type="ECO:0000256" key="12">
    <source>
        <dbReference type="PIRNR" id="PIRNR015601"/>
    </source>
</evidence>
<comment type="function">
    <text evidence="10 12">Specifically methylates the N3 position of the uracil ring of uridine 1498 (m3U1498) in 16S rRNA. Acts on the fully assembled 30S ribosomal subunit.</text>
</comment>
<evidence type="ECO:0000256" key="11">
    <source>
        <dbReference type="ARBA" id="ARBA00047944"/>
    </source>
</evidence>
<dbReference type="Proteomes" id="UP000001021">
    <property type="component" value="Chromosome"/>
</dbReference>
<dbReference type="NCBIfam" id="TIGR00046">
    <property type="entry name" value="RsmE family RNA methyltransferase"/>
    <property type="match status" value="1"/>
</dbReference>
<dbReference type="Gene3D" id="3.40.1280.10">
    <property type="match status" value="1"/>
</dbReference>
<dbReference type="KEGG" id="erw:ERWE_CDS_05110"/>
<keyword evidence="15" id="KW-1185">Reference proteome</keyword>
<keyword evidence="7 12" id="KW-0489">Methyltransferase</keyword>